<organism evidence="1 2">
    <name type="scientific">Dendrobium thyrsiflorum</name>
    <name type="common">Pinecone-like raceme dendrobium</name>
    <name type="synonym">Orchid</name>
    <dbReference type="NCBI Taxonomy" id="117978"/>
    <lineage>
        <taxon>Eukaryota</taxon>
        <taxon>Viridiplantae</taxon>
        <taxon>Streptophyta</taxon>
        <taxon>Embryophyta</taxon>
        <taxon>Tracheophyta</taxon>
        <taxon>Spermatophyta</taxon>
        <taxon>Magnoliopsida</taxon>
        <taxon>Liliopsida</taxon>
        <taxon>Asparagales</taxon>
        <taxon>Orchidaceae</taxon>
        <taxon>Epidendroideae</taxon>
        <taxon>Malaxideae</taxon>
        <taxon>Dendrobiinae</taxon>
        <taxon>Dendrobium</taxon>
    </lineage>
</organism>
<evidence type="ECO:0000313" key="2">
    <source>
        <dbReference type="Proteomes" id="UP001552299"/>
    </source>
</evidence>
<comment type="caution">
    <text evidence="1">The sequence shown here is derived from an EMBL/GenBank/DDBJ whole genome shotgun (WGS) entry which is preliminary data.</text>
</comment>
<gene>
    <name evidence="1" type="ORF">M5K25_007857</name>
</gene>
<sequence length="350" mass="40303">MRMKSWKYYFNLEDMTYNLTFRPRCLPMWNLNFVLRAYRVPHVQATPKLKQGYEEPIKQPLFALRQSKNALDRCFHCLNAPRCRLRYHKLAEVEGRGRRRFLQEVVGLQTPPQPSHFTSRTTTEKKVWNDTLLQPNTHSRSLDQPRPHARNLPLGRWIKFSGTHKCEPLDFSLGSQAGAAALGTHLPLDLAETCKSRTQVPSGLPLSHLRDSPARLFSFLSSKSNARNESRGHISLSRLDKALKVRSPARRLCLRTAEDSFSFLFGFALSARELPEIQAYSFLKKIASNREWGIAGNIKQKSIFLVYPYGECSHVVAPRLFSIKLVSKRFHRPKNKMSSLFLQLEPKSNL</sequence>
<dbReference type="EMBL" id="JANQDX010000006">
    <property type="protein sequence ID" value="KAL0923784.1"/>
    <property type="molecule type" value="Genomic_DNA"/>
</dbReference>
<evidence type="ECO:0000313" key="1">
    <source>
        <dbReference type="EMBL" id="KAL0923784.1"/>
    </source>
</evidence>
<accession>A0ABD0VFD0</accession>
<name>A0ABD0VFD0_DENTH</name>
<dbReference type="Proteomes" id="UP001552299">
    <property type="component" value="Unassembled WGS sequence"/>
</dbReference>
<keyword evidence="2" id="KW-1185">Reference proteome</keyword>
<reference evidence="1 2" key="1">
    <citation type="journal article" date="2024" name="Plant Biotechnol. J.">
        <title>Dendrobium thyrsiflorum genome and its molecular insights into genes involved in important horticultural traits.</title>
        <authorList>
            <person name="Chen B."/>
            <person name="Wang J.Y."/>
            <person name="Zheng P.J."/>
            <person name="Li K.L."/>
            <person name="Liang Y.M."/>
            <person name="Chen X.F."/>
            <person name="Zhang C."/>
            <person name="Zhao X."/>
            <person name="He X."/>
            <person name="Zhang G.Q."/>
            <person name="Liu Z.J."/>
            <person name="Xu Q."/>
        </authorList>
    </citation>
    <scope>NUCLEOTIDE SEQUENCE [LARGE SCALE GENOMIC DNA]</scope>
    <source>
        <strain evidence="1">GZMU011</strain>
    </source>
</reference>
<proteinExistence type="predicted"/>
<dbReference type="AlphaFoldDB" id="A0ABD0VFD0"/>
<protein>
    <submittedName>
        <fullName evidence="1">Uncharacterized protein</fullName>
    </submittedName>
</protein>